<reference evidence="4" key="1">
    <citation type="journal article" date="2019" name="Int. J. Syst. Evol. Microbiol.">
        <title>The Global Catalogue of Microorganisms (GCM) 10K type strain sequencing project: providing services to taxonomists for standard genome sequencing and annotation.</title>
        <authorList>
            <consortium name="The Broad Institute Genomics Platform"/>
            <consortium name="The Broad Institute Genome Sequencing Center for Infectious Disease"/>
            <person name="Wu L."/>
            <person name="Ma J."/>
        </authorList>
    </citation>
    <scope>NUCLEOTIDE SEQUENCE [LARGE SCALE GENOMIC DNA]</scope>
    <source>
        <strain evidence="4">JCM 17933</strain>
    </source>
</reference>
<dbReference type="SUPFAM" id="SSF46955">
    <property type="entry name" value="Putative DNA-binding domain"/>
    <property type="match status" value="1"/>
</dbReference>
<dbReference type="EMBL" id="BAABHF010000045">
    <property type="protein sequence ID" value="GAA4510057.1"/>
    <property type="molecule type" value="Genomic_DNA"/>
</dbReference>
<evidence type="ECO:0000313" key="4">
    <source>
        <dbReference type="Proteomes" id="UP001500503"/>
    </source>
</evidence>
<dbReference type="SMART" id="SM00422">
    <property type="entry name" value="HTH_MERR"/>
    <property type="match status" value="1"/>
</dbReference>
<dbReference type="PANTHER" id="PTHR30204:SF0">
    <property type="entry name" value="REDOX-SENSITIVE TRANSCRIPTIONAL ACTIVATOR SOXR"/>
    <property type="match status" value="1"/>
</dbReference>
<evidence type="ECO:0000259" key="2">
    <source>
        <dbReference type="PROSITE" id="PS50937"/>
    </source>
</evidence>
<dbReference type="PROSITE" id="PS50937">
    <property type="entry name" value="HTH_MERR_2"/>
    <property type="match status" value="1"/>
</dbReference>
<gene>
    <name evidence="3" type="ORF">GCM10023191_072160</name>
</gene>
<keyword evidence="4" id="KW-1185">Reference proteome</keyword>
<dbReference type="InterPro" id="IPR000551">
    <property type="entry name" value="MerR-type_HTH_dom"/>
</dbReference>
<evidence type="ECO:0000313" key="3">
    <source>
        <dbReference type="EMBL" id="GAA4510057.1"/>
    </source>
</evidence>
<keyword evidence="1" id="KW-0238">DNA-binding</keyword>
<evidence type="ECO:0000256" key="1">
    <source>
        <dbReference type="ARBA" id="ARBA00023125"/>
    </source>
</evidence>
<feature type="domain" description="HTH merR-type" evidence="2">
    <location>
        <begin position="19"/>
        <end position="87"/>
    </location>
</feature>
<proteinExistence type="predicted"/>
<dbReference type="Pfam" id="PF13411">
    <property type="entry name" value="MerR_1"/>
    <property type="match status" value="1"/>
</dbReference>
<accession>A0ABP8QU93</accession>
<dbReference type="InterPro" id="IPR047057">
    <property type="entry name" value="MerR_fam"/>
</dbReference>
<organism evidence="3 4">
    <name type="scientific">Actinoallomurus oryzae</name>
    <dbReference type="NCBI Taxonomy" id="502180"/>
    <lineage>
        <taxon>Bacteria</taxon>
        <taxon>Bacillati</taxon>
        <taxon>Actinomycetota</taxon>
        <taxon>Actinomycetes</taxon>
        <taxon>Streptosporangiales</taxon>
        <taxon>Thermomonosporaceae</taxon>
        <taxon>Actinoallomurus</taxon>
    </lineage>
</organism>
<comment type="caution">
    <text evidence="3">The sequence shown here is derived from an EMBL/GenBank/DDBJ whole genome shotgun (WGS) entry which is preliminary data.</text>
</comment>
<dbReference type="RefSeq" id="WP_345471595.1">
    <property type="nucleotide sequence ID" value="NZ_BAABHF010000045.1"/>
</dbReference>
<dbReference type="PRINTS" id="PR00040">
    <property type="entry name" value="HTHMERR"/>
</dbReference>
<dbReference type="InterPro" id="IPR009061">
    <property type="entry name" value="DNA-bd_dom_put_sf"/>
</dbReference>
<dbReference type="Proteomes" id="UP001500503">
    <property type="component" value="Unassembled WGS sequence"/>
</dbReference>
<dbReference type="PANTHER" id="PTHR30204">
    <property type="entry name" value="REDOX-CYCLING DRUG-SENSING TRANSCRIPTIONAL ACTIVATOR SOXR"/>
    <property type="match status" value="1"/>
</dbReference>
<dbReference type="Gene3D" id="1.10.1660.10">
    <property type="match status" value="1"/>
</dbReference>
<sequence length="129" mass="14596">MNLNASPRDRGAAEWHVSGLTVGQVAERMGIARSAVRWYADQGLLPCERTSDNQRRFFADVLCRVAMIRAAQRVGLTLEEIRVALAALPPGRPPTYEDWNRLAERLRAVIVERVDQLLNLLDEFEPNRA</sequence>
<protein>
    <recommendedName>
        <fullName evidence="2">HTH merR-type domain-containing protein</fullName>
    </recommendedName>
</protein>
<name>A0ABP8QU93_9ACTN</name>